<accession>A0A3S5A3F8</accession>
<dbReference type="EMBL" id="CAAALY010038655">
    <property type="protein sequence ID" value="VEL18787.1"/>
    <property type="molecule type" value="Genomic_DNA"/>
</dbReference>
<protein>
    <submittedName>
        <fullName evidence="2">Uncharacterized protein</fullName>
    </submittedName>
</protein>
<evidence type="ECO:0000256" key="1">
    <source>
        <dbReference type="SAM" id="MobiDB-lite"/>
    </source>
</evidence>
<comment type="caution">
    <text evidence="2">The sequence shown here is derived from an EMBL/GenBank/DDBJ whole genome shotgun (WGS) entry which is preliminary data.</text>
</comment>
<feature type="compositionally biased region" description="Polar residues" evidence="1">
    <location>
        <begin position="98"/>
        <end position="111"/>
    </location>
</feature>
<sequence>MISSSTVKSVSTGSGLNAKLSSDAIFKAWESTDSQANTTLNLATDRISASGLKSIVSENLEQYQSESNGERGPTKQADTALLPNPATFPKARDKCKSAQPNSTSEKLNSGTAPPAVEEEEAVLMWVREESRIQAQQEEAVRAREQADLELAIRLSQMDAR</sequence>
<proteinExistence type="predicted"/>
<dbReference type="AlphaFoldDB" id="A0A3S5A3F8"/>
<gene>
    <name evidence="2" type="ORF">PXEA_LOCUS12227</name>
</gene>
<feature type="region of interest" description="Disordered" evidence="1">
    <location>
        <begin position="60"/>
        <end position="116"/>
    </location>
</feature>
<evidence type="ECO:0000313" key="3">
    <source>
        <dbReference type="Proteomes" id="UP000784294"/>
    </source>
</evidence>
<organism evidence="2 3">
    <name type="scientific">Protopolystoma xenopodis</name>
    <dbReference type="NCBI Taxonomy" id="117903"/>
    <lineage>
        <taxon>Eukaryota</taxon>
        <taxon>Metazoa</taxon>
        <taxon>Spiralia</taxon>
        <taxon>Lophotrochozoa</taxon>
        <taxon>Platyhelminthes</taxon>
        <taxon>Monogenea</taxon>
        <taxon>Polyopisthocotylea</taxon>
        <taxon>Polystomatidea</taxon>
        <taxon>Polystomatidae</taxon>
        <taxon>Protopolystoma</taxon>
    </lineage>
</organism>
<name>A0A3S5A3F8_9PLAT</name>
<reference evidence="2" key="1">
    <citation type="submission" date="2018-11" db="EMBL/GenBank/DDBJ databases">
        <authorList>
            <consortium name="Pathogen Informatics"/>
        </authorList>
    </citation>
    <scope>NUCLEOTIDE SEQUENCE</scope>
</reference>
<evidence type="ECO:0000313" key="2">
    <source>
        <dbReference type="EMBL" id="VEL18787.1"/>
    </source>
</evidence>
<dbReference type="Proteomes" id="UP000784294">
    <property type="component" value="Unassembled WGS sequence"/>
</dbReference>
<keyword evidence="3" id="KW-1185">Reference proteome</keyword>